<evidence type="ECO:0000259" key="2">
    <source>
        <dbReference type="Pfam" id="PF07883"/>
    </source>
</evidence>
<feature type="region of interest" description="Disordered" evidence="1">
    <location>
        <begin position="123"/>
        <end position="158"/>
    </location>
</feature>
<organism evidence="3 4">
    <name type="scientific">Streptomyces roseus</name>
    <dbReference type="NCBI Taxonomy" id="66430"/>
    <lineage>
        <taxon>Bacteria</taxon>
        <taxon>Bacillati</taxon>
        <taxon>Actinomycetota</taxon>
        <taxon>Actinomycetes</taxon>
        <taxon>Kitasatosporales</taxon>
        <taxon>Streptomycetaceae</taxon>
        <taxon>Streptomyces</taxon>
    </lineage>
</organism>
<dbReference type="AlphaFoldDB" id="A0A0J6XGM3"/>
<reference evidence="3 4" key="1">
    <citation type="submission" date="2015-06" db="EMBL/GenBank/DDBJ databases">
        <title>Recapitulation of the evolution of biosynthetic gene clusters reveals hidden chemical diversity on bacterial genomes.</title>
        <authorList>
            <person name="Cruz-Morales P."/>
            <person name="Martinez-Guerrero C."/>
            <person name="Morales-Escalante M.A."/>
            <person name="Yanez-Guerra L.A."/>
            <person name="Kopp J.F."/>
            <person name="Feldmann J."/>
            <person name="Ramos-Aboites H.E."/>
            <person name="Barona-Gomez F."/>
        </authorList>
    </citation>
    <scope>NUCLEOTIDE SEQUENCE [LARGE SCALE GENOMIC DNA]</scope>
    <source>
        <strain evidence="3 4">ATCC 31245</strain>
    </source>
</reference>
<dbReference type="InterPro" id="IPR013096">
    <property type="entry name" value="Cupin_2"/>
</dbReference>
<proteinExistence type="predicted"/>
<gene>
    <name evidence="3" type="ORF">ACS04_34185</name>
</gene>
<dbReference type="RefSeq" id="WP_048480761.1">
    <property type="nucleotide sequence ID" value="NZ_JBIRUD010000003.1"/>
</dbReference>
<evidence type="ECO:0000256" key="1">
    <source>
        <dbReference type="SAM" id="MobiDB-lite"/>
    </source>
</evidence>
<feature type="compositionally biased region" description="Acidic residues" evidence="1">
    <location>
        <begin position="132"/>
        <end position="142"/>
    </location>
</feature>
<comment type="caution">
    <text evidence="3">The sequence shown here is derived from an EMBL/GenBank/DDBJ whole genome shotgun (WGS) entry which is preliminary data.</text>
</comment>
<dbReference type="CDD" id="cd02223">
    <property type="entry name" value="cupin_Bh2720-like"/>
    <property type="match status" value="1"/>
</dbReference>
<dbReference type="PATRIC" id="fig|66430.4.peg.1575"/>
<keyword evidence="4" id="KW-1185">Reference proteome</keyword>
<dbReference type="Proteomes" id="UP000035932">
    <property type="component" value="Unassembled WGS sequence"/>
</dbReference>
<dbReference type="SUPFAM" id="SSF51182">
    <property type="entry name" value="RmlC-like cupins"/>
    <property type="match status" value="1"/>
</dbReference>
<evidence type="ECO:0000313" key="3">
    <source>
        <dbReference type="EMBL" id="KMO93367.1"/>
    </source>
</evidence>
<dbReference type="STRING" id="66430.ACS04_34185"/>
<dbReference type="OrthoDB" id="3231985at2"/>
<dbReference type="PANTHER" id="PTHR43346:SF1">
    <property type="entry name" value="QUERCETIN 2,3-DIOXYGENASE-RELATED"/>
    <property type="match status" value="1"/>
</dbReference>
<dbReference type="Gene3D" id="2.60.120.10">
    <property type="entry name" value="Jelly Rolls"/>
    <property type="match status" value="1"/>
</dbReference>
<evidence type="ECO:0000313" key="4">
    <source>
        <dbReference type="Proteomes" id="UP000035932"/>
    </source>
</evidence>
<dbReference type="InterPro" id="IPR014710">
    <property type="entry name" value="RmlC-like_jellyroll"/>
</dbReference>
<dbReference type="Pfam" id="PF07883">
    <property type="entry name" value="Cupin_2"/>
    <property type="match status" value="1"/>
</dbReference>
<dbReference type="EMBL" id="LFML01000163">
    <property type="protein sequence ID" value="KMO93367.1"/>
    <property type="molecule type" value="Genomic_DNA"/>
</dbReference>
<dbReference type="PANTHER" id="PTHR43346">
    <property type="entry name" value="LIGAND BINDING DOMAIN PROTEIN, PUTATIVE (AFU_ORTHOLOGUE AFUA_6G14370)-RELATED"/>
    <property type="match status" value="1"/>
</dbReference>
<sequence length="158" mass="17577">MTIKDIGPEPQSFDLEKATLENSNYRAVAWSGKYLQLTLMSIPAGEDIGLEAHPETDQFLRLDAGRGRVQMGRTKDQLDFDREVEDGWAIFVPAGTWHNVTNIGDEPLQLYAVYAPVHHAPGKVHETAADAERDEDSGDDEPPSWSVQPVRQPSDKHA</sequence>
<accession>A0A0J6XGM3</accession>
<feature type="domain" description="Cupin type-2" evidence="2">
    <location>
        <begin position="39"/>
        <end position="114"/>
    </location>
</feature>
<dbReference type="InterPro" id="IPR052538">
    <property type="entry name" value="Flavonoid_dioxygenase-like"/>
</dbReference>
<name>A0A0J6XGM3_9ACTN</name>
<dbReference type="InterPro" id="IPR011051">
    <property type="entry name" value="RmlC_Cupin_sf"/>
</dbReference>
<protein>
    <submittedName>
        <fullName evidence="3">Cupin</fullName>
    </submittedName>
</protein>